<dbReference type="InterPro" id="IPR010985">
    <property type="entry name" value="Ribbon_hlx_hlx"/>
</dbReference>
<name>A0A7Z0N812_9GAMM</name>
<evidence type="ECO:0000256" key="1">
    <source>
        <dbReference type="ARBA" id="ARBA00008580"/>
    </source>
</evidence>
<comment type="similarity">
    <text evidence="1">Belongs to the ParD antitoxin family.</text>
</comment>
<dbReference type="PANTHER" id="PTHR36582">
    <property type="entry name" value="ANTITOXIN PARD"/>
    <property type="match status" value="1"/>
</dbReference>
<dbReference type="InterPro" id="IPR038296">
    <property type="entry name" value="ParD_sf"/>
</dbReference>
<keyword evidence="3" id="KW-1277">Toxin-antitoxin system</keyword>
<comment type="function">
    <text evidence="4">Antitoxin component of a type II toxin-antitoxin (TA) system. Neutralizes the effect of toxin ParE.</text>
</comment>
<evidence type="ECO:0000313" key="6">
    <source>
        <dbReference type="Proteomes" id="UP000520876"/>
    </source>
</evidence>
<reference evidence="5 6" key="1">
    <citation type="submission" date="2020-07" db="EMBL/GenBank/DDBJ databases">
        <title>Halomonas sp. QX-2 draft genome sequence.</title>
        <authorList>
            <person name="Qiu X."/>
        </authorList>
    </citation>
    <scope>NUCLEOTIDE SEQUENCE [LARGE SCALE GENOMIC DNA]</scope>
    <source>
        <strain evidence="5 6">QX-2</strain>
    </source>
</reference>
<dbReference type="EMBL" id="JACCGK010000010">
    <property type="protein sequence ID" value="NYT73364.1"/>
    <property type="molecule type" value="Genomic_DNA"/>
</dbReference>
<evidence type="ECO:0000313" key="5">
    <source>
        <dbReference type="EMBL" id="NYT73364.1"/>
    </source>
</evidence>
<accession>A0A7Z0N812</accession>
<protein>
    <recommendedName>
        <fullName evidence="2">Antitoxin ParD</fullName>
    </recommendedName>
</protein>
<organism evidence="5 6">
    <name type="scientific">Vreelandella sedimenti</name>
    <dbReference type="NCBI Taxonomy" id="2729618"/>
    <lineage>
        <taxon>Bacteria</taxon>
        <taxon>Pseudomonadati</taxon>
        <taxon>Pseudomonadota</taxon>
        <taxon>Gammaproteobacteria</taxon>
        <taxon>Oceanospirillales</taxon>
        <taxon>Halomonadaceae</taxon>
        <taxon>Vreelandella</taxon>
    </lineage>
</organism>
<dbReference type="Gene3D" id="6.10.10.120">
    <property type="entry name" value="Antitoxin ParD1-like"/>
    <property type="match status" value="1"/>
</dbReference>
<dbReference type="NCBIfam" id="TIGR02606">
    <property type="entry name" value="antidote_CC2985"/>
    <property type="match status" value="1"/>
</dbReference>
<dbReference type="Pfam" id="PF03693">
    <property type="entry name" value="ParD_antitoxin"/>
    <property type="match status" value="1"/>
</dbReference>
<evidence type="ECO:0000256" key="4">
    <source>
        <dbReference type="ARBA" id="ARBA00037106"/>
    </source>
</evidence>
<dbReference type="AlphaFoldDB" id="A0A7Z0N812"/>
<dbReference type="RefSeq" id="WP_180092768.1">
    <property type="nucleotide sequence ID" value="NZ_JACCGK010000010.1"/>
</dbReference>
<dbReference type="SUPFAM" id="SSF47598">
    <property type="entry name" value="Ribbon-helix-helix"/>
    <property type="match status" value="1"/>
</dbReference>
<dbReference type="Proteomes" id="UP000520876">
    <property type="component" value="Unassembled WGS sequence"/>
</dbReference>
<proteinExistence type="inferred from homology"/>
<dbReference type="InterPro" id="IPR022789">
    <property type="entry name" value="ParD"/>
</dbReference>
<dbReference type="PANTHER" id="PTHR36582:SF2">
    <property type="entry name" value="ANTITOXIN PARD"/>
    <property type="match status" value="1"/>
</dbReference>
<evidence type="ECO:0000256" key="3">
    <source>
        <dbReference type="ARBA" id="ARBA00022649"/>
    </source>
</evidence>
<keyword evidence="6" id="KW-1185">Reference proteome</keyword>
<gene>
    <name evidence="5" type="ORF">HZU72_13115</name>
</gene>
<comment type="caution">
    <text evidence="5">The sequence shown here is derived from an EMBL/GenBank/DDBJ whole genome shotgun (WGS) entry which is preliminary data.</text>
</comment>
<dbReference type="GO" id="GO:0006355">
    <property type="term" value="P:regulation of DNA-templated transcription"/>
    <property type="evidence" value="ECO:0007669"/>
    <property type="project" value="InterPro"/>
</dbReference>
<evidence type="ECO:0000256" key="2">
    <source>
        <dbReference type="ARBA" id="ARBA00017940"/>
    </source>
</evidence>
<sequence length="82" mass="8982">MATTSLSLGEHWEVFIRNEVASGRYGSASEVVCDALRSMEERKSKLEALRTHLAQGAEQASAGEFVDDFSMDALINDLDSET</sequence>